<dbReference type="InterPro" id="IPR036268">
    <property type="entry name" value="ZapD_sf"/>
</dbReference>
<dbReference type="PANTHER" id="PTHR39455">
    <property type="entry name" value="CELL DIVISION PROTEIN ZAPD"/>
    <property type="match status" value="1"/>
</dbReference>
<sequence length="263" mass="31244">MSISPQTQCQLSTYEQPLNERIRLFMRLESMFFQMKNFHQADEYYSIQLFLDALFDVLDFLHRYEIRSEIIKELQGYKTGIDREHFALGWTLEDRVATLEHIDMSLQEAYALNFNPISALRENELFTSLRQRNFNQSGNCLFEVPAYQYWLLQNENHEIPFLQQCYEMFVPIARAVTLVLRLVRAGAEITNEYTDDGIFLKTLDSNCRNQMIRIHLDNEQRVFPRISGDKHRFSVRFMTQENPEQRAKQVETPVQFSLQTCVL</sequence>
<dbReference type="SUPFAM" id="SSF160950">
    <property type="entry name" value="YacF-like"/>
    <property type="match status" value="1"/>
</dbReference>
<dbReference type="STRING" id="2718.CHUV0807_0704"/>
<evidence type="ECO:0000256" key="4">
    <source>
        <dbReference type="ARBA" id="ARBA00023306"/>
    </source>
</evidence>
<comment type="subcellular location">
    <subcellularLocation>
        <location evidence="5">Cytoplasm</location>
    </subcellularLocation>
    <text evidence="5">Localizes to mid-cell in an FtsZ-dependent manner.</text>
</comment>
<organism evidence="6 7">
    <name type="scientific">Cardiobacterium hominis (strain ATCC 15826 / DSM 8339 / NCTC 10426 / 6573)</name>
    <dbReference type="NCBI Taxonomy" id="638300"/>
    <lineage>
        <taxon>Bacteria</taxon>
        <taxon>Pseudomonadati</taxon>
        <taxon>Pseudomonadota</taxon>
        <taxon>Gammaproteobacteria</taxon>
        <taxon>Cardiobacteriales</taxon>
        <taxon>Cardiobacteriaceae</taxon>
        <taxon>Cardiobacterium</taxon>
    </lineage>
</organism>
<evidence type="ECO:0000313" key="7">
    <source>
        <dbReference type="Proteomes" id="UP000004870"/>
    </source>
</evidence>
<dbReference type="HOGENOM" id="CLU_076303_0_1_6"/>
<dbReference type="GO" id="GO:0005737">
    <property type="term" value="C:cytoplasm"/>
    <property type="evidence" value="ECO:0007669"/>
    <property type="project" value="UniProtKB-SubCell"/>
</dbReference>
<dbReference type="GO" id="GO:0032153">
    <property type="term" value="C:cell division site"/>
    <property type="evidence" value="ECO:0007669"/>
    <property type="project" value="TreeGrafter"/>
</dbReference>
<dbReference type="RefSeq" id="WP_004140129.1">
    <property type="nucleotide sequence ID" value="NZ_GG694025.1"/>
</dbReference>
<dbReference type="AlphaFoldDB" id="C8N8A7"/>
<dbReference type="GO" id="GO:0000917">
    <property type="term" value="P:division septum assembly"/>
    <property type="evidence" value="ECO:0007669"/>
    <property type="project" value="UniProtKB-KW"/>
</dbReference>
<evidence type="ECO:0000256" key="1">
    <source>
        <dbReference type="ARBA" id="ARBA00022490"/>
    </source>
</evidence>
<keyword evidence="1 5" id="KW-0963">Cytoplasm</keyword>
<dbReference type="OrthoDB" id="5294622at2"/>
<accession>C8N8A7</accession>
<comment type="caution">
    <text evidence="6">The sequence shown here is derived from an EMBL/GenBank/DDBJ whole genome shotgun (WGS) entry which is preliminary data.</text>
</comment>
<evidence type="ECO:0000313" key="6">
    <source>
        <dbReference type="EMBL" id="EEV89147.1"/>
    </source>
</evidence>
<dbReference type="Proteomes" id="UP000004870">
    <property type="component" value="Unassembled WGS sequence"/>
</dbReference>
<dbReference type="HAMAP" id="MF_01092">
    <property type="entry name" value="ZapD"/>
    <property type="match status" value="1"/>
</dbReference>
<dbReference type="Gene3D" id="2.60.440.10">
    <property type="entry name" value="YacF-like domains"/>
    <property type="match status" value="1"/>
</dbReference>
<gene>
    <name evidence="5" type="primary">zapD</name>
    <name evidence="6" type="ORF">HMPREF0198_0748</name>
</gene>
<dbReference type="GO" id="GO:0043093">
    <property type="term" value="P:FtsZ-dependent cytokinesis"/>
    <property type="evidence" value="ECO:0007669"/>
    <property type="project" value="UniProtKB-UniRule"/>
</dbReference>
<keyword evidence="4 5" id="KW-0131">Cell cycle</keyword>
<keyword evidence="2 5" id="KW-0132">Cell division</keyword>
<comment type="similarity">
    <text evidence="5">Belongs to the ZapD family.</text>
</comment>
<keyword evidence="7" id="KW-1185">Reference proteome</keyword>
<evidence type="ECO:0000256" key="2">
    <source>
        <dbReference type="ARBA" id="ARBA00022618"/>
    </source>
</evidence>
<dbReference type="Gene3D" id="1.10.3900.10">
    <property type="entry name" value="YacF-like"/>
    <property type="match status" value="1"/>
</dbReference>
<keyword evidence="3 5" id="KW-0717">Septation</keyword>
<evidence type="ECO:0000256" key="5">
    <source>
        <dbReference type="HAMAP-Rule" id="MF_01092"/>
    </source>
</evidence>
<protein>
    <recommendedName>
        <fullName evidence="5">Cell division protein ZapD</fullName>
    </recommendedName>
    <alternativeName>
        <fullName evidence="5">Z ring-associated protein D</fullName>
    </alternativeName>
</protein>
<dbReference type="InterPro" id="IPR009777">
    <property type="entry name" value="ZapD"/>
</dbReference>
<dbReference type="GeneID" id="84789763"/>
<comment type="subunit">
    <text evidence="5">Interacts with FtsZ.</text>
</comment>
<dbReference type="EMBL" id="ACKY01000033">
    <property type="protein sequence ID" value="EEV89147.1"/>
    <property type="molecule type" value="Genomic_DNA"/>
</dbReference>
<evidence type="ECO:0000256" key="3">
    <source>
        <dbReference type="ARBA" id="ARBA00023210"/>
    </source>
</evidence>
<dbReference type="InterPro" id="IPR027462">
    <property type="entry name" value="ZapD_C"/>
</dbReference>
<comment type="function">
    <text evidence="5">Cell division factor that enhances FtsZ-ring assembly. Directly interacts with FtsZ and promotes bundling of FtsZ protofilaments, with a reduction in FtsZ GTPase activity.</text>
</comment>
<reference evidence="6 7" key="1">
    <citation type="submission" date="2009-08" db="EMBL/GenBank/DDBJ databases">
        <authorList>
            <person name="Qin X."/>
            <person name="Bachman B."/>
            <person name="Battles P."/>
            <person name="Bell A."/>
            <person name="Bess C."/>
            <person name="Bickham C."/>
            <person name="Chaboub L."/>
            <person name="Chen D."/>
            <person name="Coyle M."/>
            <person name="Deiros D.R."/>
            <person name="Dinh H."/>
            <person name="Forbes L."/>
            <person name="Fowler G."/>
            <person name="Francisco L."/>
            <person name="Fu Q."/>
            <person name="Gubbala S."/>
            <person name="Hale W."/>
            <person name="Han Y."/>
            <person name="Hemphill L."/>
            <person name="Highlander S.K."/>
            <person name="Hirani K."/>
            <person name="Hogues M."/>
            <person name="Jackson L."/>
            <person name="Jakkamsetti A."/>
            <person name="Javaid M."/>
            <person name="Jiang H."/>
            <person name="Korchina V."/>
            <person name="Kovar C."/>
            <person name="Lara F."/>
            <person name="Lee S."/>
            <person name="Mata R."/>
            <person name="Mathew T."/>
            <person name="Moen C."/>
            <person name="Morales K."/>
            <person name="Munidasa M."/>
            <person name="Nazareth L."/>
            <person name="Ngo R."/>
            <person name="Nguyen L."/>
            <person name="Okwuonu G."/>
            <person name="Ongeri F."/>
            <person name="Patil S."/>
            <person name="Petrosino J."/>
            <person name="Pham C."/>
            <person name="Pham P."/>
            <person name="Pu L.-L."/>
            <person name="Puazo M."/>
            <person name="Raj R."/>
            <person name="Reid J."/>
            <person name="Rouhana J."/>
            <person name="Saada N."/>
            <person name="Shang Y."/>
            <person name="Simmons D."/>
            <person name="Thornton R."/>
            <person name="Warren J."/>
            <person name="Weissenberger G."/>
            <person name="Zhang J."/>
            <person name="Zhang L."/>
            <person name="Zhou C."/>
            <person name="Zhu D."/>
            <person name="Muzny D."/>
            <person name="Worley K."/>
            <person name="Gibbs R."/>
        </authorList>
    </citation>
    <scope>NUCLEOTIDE SEQUENCE [LARGE SCALE GENOMIC DNA]</scope>
    <source>
        <strain evidence="7">ATCC 15826 / DSM 8339 / NCTC 10426 / 6573</strain>
    </source>
</reference>
<proteinExistence type="inferred from homology"/>
<dbReference type="PANTHER" id="PTHR39455:SF1">
    <property type="entry name" value="CELL DIVISION PROTEIN ZAPD"/>
    <property type="match status" value="1"/>
</dbReference>
<dbReference type="Pfam" id="PF07072">
    <property type="entry name" value="ZapD"/>
    <property type="match status" value="1"/>
</dbReference>
<name>C8N8A7_CARH6</name>